<proteinExistence type="predicted"/>
<accession>A0AAW0U6B7</accession>
<name>A0AAW0U6B7_SCYPA</name>
<keyword evidence="3" id="KW-1185">Reference proteome</keyword>
<protein>
    <submittedName>
        <fullName evidence="2">Uncharacterized protein</fullName>
    </submittedName>
</protein>
<evidence type="ECO:0000313" key="2">
    <source>
        <dbReference type="EMBL" id="KAK8394327.1"/>
    </source>
</evidence>
<gene>
    <name evidence="2" type="ORF">O3P69_006496</name>
</gene>
<evidence type="ECO:0000256" key="1">
    <source>
        <dbReference type="SAM" id="MobiDB-lite"/>
    </source>
</evidence>
<feature type="region of interest" description="Disordered" evidence="1">
    <location>
        <begin position="136"/>
        <end position="163"/>
    </location>
</feature>
<organism evidence="2 3">
    <name type="scientific">Scylla paramamosain</name>
    <name type="common">Mud crab</name>
    <dbReference type="NCBI Taxonomy" id="85552"/>
    <lineage>
        <taxon>Eukaryota</taxon>
        <taxon>Metazoa</taxon>
        <taxon>Ecdysozoa</taxon>
        <taxon>Arthropoda</taxon>
        <taxon>Crustacea</taxon>
        <taxon>Multicrustacea</taxon>
        <taxon>Malacostraca</taxon>
        <taxon>Eumalacostraca</taxon>
        <taxon>Eucarida</taxon>
        <taxon>Decapoda</taxon>
        <taxon>Pleocyemata</taxon>
        <taxon>Brachyura</taxon>
        <taxon>Eubrachyura</taxon>
        <taxon>Portunoidea</taxon>
        <taxon>Portunidae</taxon>
        <taxon>Portuninae</taxon>
        <taxon>Scylla</taxon>
    </lineage>
</organism>
<comment type="caution">
    <text evidence="2">The sequence shown here is derived from an EMBL/GenBank/DDBJ whole genome shotgun (WGS) entry which is preliminary data.</text>
</comment>
<reference evidence="2 3" key="1">
    <citation type="submission" date="2023-03" db="EMBL/GenBank/DDBJ databases">
        <title>High-quality genome of Scylla paramamosain provides insights in environmental adaptation.</title>
        <authorList>
            <person name="Zhang L."/>
        </authorList>
    </citation>
    <scope>NUCLEOTIDE SEQUENCE [LARGE SCALE GENOMIC DNA]</scope>
    <source>
        <strain evidence="2">LZ_2023a</strain>
        <tissue evidence="2">Muscle</tissue>
    </source>
</reference>
<dbReference type="AlphaFoldDB" id="A0AAW0U6B7"/>
<dbReference type="EMBL" id="JARAKH010000019">
    <property type="protein sequence ID" value="KAK8394327.1"/>
    <property type="molecule type" value="Genomic_DNA"/>
</dbReference>
<evidence type="ECO:0000313" key="3">
    <source>
        <dbReference type="Proteomes" id="UP001487740"/>
    </source>
</evidence>
<sequence length="163" mass="18352">MSSQQAVSSSGHEASEQQQADPLMFCRPLNRNSCKAPARLHRSPVFTCFKVLAELFPEIIEKPCRRKTRAPPPCRPCLALPGVVEEVHRTLKLQNKQRWRQKRVRRHKPVASPLPWPPGGLNLFPWLNRREGMEPGKVIGGGTEERKGLTRSICGKTGEEGKT</sequence>
<dbReference type="Proteomes" id="UP001487740">
    <property type="component" value="Unassembled WGS sequence"/>
</dbReference>